<dbReference type="GeneID" id="106462908"/>
<protein>
    <submittedName>
        <fullName evidence="3 4">Prostaglandin reductase 3-like</fullName>
    </submittedName>
</protein>
<dbReference type="InterPro" id="IPR011032">
    <property type="entry name" value="GroES-like_sf"/>
</dbReference>
<dbReference type="InterPro" id="IPR013149">
    <property type="entry name" value="ADH-like_C"/>
</dbReference>
<dbReference type="SUPFAM" id="SSF50129">
    <property type="entry name" value="GroES-like"/>
    <property type="match status" value="1"/>
</dbReference>
<dbReference type="PANTHER" id="PTHR43677:SF3">
    <property type="entry name" value="PROSTAGLANDIN REDUCTASE 3"/>
    <property type="match status" value="1"/>
</dbReference>
<dbReference type="Pfam" id="PF08240">
    <property type="entry name" value="ADH_N"/>
    <property type="match status" value="1"/>
</dbReference>
<dbReference type="SUPFAM" id="SSF51735">
    <property type="entry name" value="NAD(P)-binding Rossmann-fold domains"/>
    <property type="match status" value="1"/>
</dbReference>
<dbReference type="InterPro" id="IPR013154">
    <property type="entry name" value="ADH-like_N"/>
</dbReference>
<dbReference type="RefSeq" id="XP_022246023.1">
    <property type="nucleotide sequence ID" value="XM_022390315.1"/>
</dbReference>
<evidence type="ECO:0000313" key="2">
    <source>
        <dbReference type="Proteomes" id="UP000694941"/>
    </source>
</evidence>
<dbReference type="PANTHER" id="PTHR43677">
    <property type="entry name" value="SHORT-CHAIN DEHYDROGENASE/REDUCTASE"/>
    <property type="match status" value="1"/>
</dbReference>
<keyword evidence="2" id="KW-1185">Reference proteome</keyword>
<evidence type="ECO:0000313" key="6">
    <source>
        <dbReference type="RefSeq" id="XP_022246023.1"/>
    </source>
</evidence>
<name>A0ABM1SQW6_LIMPO</name>
<dbReference type="InterPro" id="IPR051397">
    <property type="entry name" value="Zn-ADH-like_protein"/>
</dbReference>
<organism evidence="2 5">
    <name type="scientific">Limulus polyphemus</name>
    <name type="common">Atlantic horseshoe crab</name>
    <dbReference type="NCBI Taxonomy" id="6850"/>
    <lineage>
        <taxon>Eukaryota</taxon>
        <taxon>Metazoa</taxon>
        <taxon>Ecdysozoa</taxon>
        <taxon>Arthropoda</taxon>
        <taxon>Chelicerata</taxon>
        <taxon>Merostomata</taxon>
        <taxon>Xiphosura</taxon>
        <taxon>Limulidae</taxon>
        <taxon>Limulus</taxon>
    </lineage>
</organism>
<dbReference type="Gene3D" id="3.90.180.10">
    <property type="entry name" value="Medium-chain alcohol dehydrogenases, catalytic domain"/>
    <property type="match status" value="1"/>
</dbReference>
<dbReference type="RefSeq" id="XP_013778329.1">
    <property type="nucleotide sequence ID" value="XM_013922875.2"/>
</dbReference>
<dbReference type="Proteomes" id="UP000694941">
    <property type="component" value="Unplaced"/>
</dbReference>
<dbReference type="InterPro" id="IPR020843">
    <property type="entry name" value="ER"/>
</dbReference>
<dbReference type="SMART" id="SM00829">
    <property type="entry name" value="PKS_ER"/>
    <property type="match status" value="1"/>
</dbReference>
<evidence type="ECO:0000313" key="5">
    <source>
        <dbReference type="RefSeq" id="XP_022246022.1"/>
    </source>
</evidence>
<feature type="domain" description="Enoyl reductase (ER)" evidence="1">
    <location>
        <begin position="22"/>
        <end position="343"/>
    </location>
</feature>
<dbReference type="RefSeq" id="XP_022246022.1">
    <property type="nucleotide sequence ID" value="XM_022390314.1"/>
</dbReference>
<gene>
    <name evidence="3 4 5 6" type="primary">LOC106462908</name>
</gene>
<dbReference type="RefSeq" id="XP_013778328.1">
    <property type="nucleotide sequence ID" value="XM_013922874.2"/>
</dbReference>
<sequence>MADTEDLPLTYKMLMVHKLAQKFQEAVKIETVTLTSPGPDEIIVKNRYVGINAIDIFITPIKNIVSKKYPYPVGLESVGEVVALGTDVDCLELGQPVAYIGMGAYSEFMTVKGREVIPIPELKPEYVGLLVSGLTASIGLDKVGDLKAGEKVIITAAAGGLGQICVQWAKNYGCHVIAICSSEEEAAYLMALGCDRVINDKEEKVGDVLKEEYADGVDVVWETVGGEVFLTLLNNLAIKGRMIIIECIASNMMDEVKNSPNINELLEKLNSNSQCVRGFSLFHYSEYIPAYLGQLIPMLKCGKMKVHVDNGQQSIGVLFSGVEGIIKGAEHLHNDVSIGKVVVEML</sequence>
<dbReference type="Gene3D" id="3.40.50.720">
    <property type="entry name" value="NAD(P)-binding Rossmann-like Domain"/>
    <property type="match status" value="1"/>
</dbReference>
<dbReference type="InterPro" id="IPR036291">
    <property type="entry name" value="NAD(P)-bd_dom_sf"/>
</dbReference>
<proteinExistence type="predicted"/>
<evidence type="ECO:0000313" key="3">
    <source>
        <dbReference type="RefSeq" id="XP_013778328.1"/>
    </source>
</evidence>
<evidence type="ECO:0000259" key="1">
    <source>
        <dbReference type="SMART" id="SM00829"/>
    </source>
</evidence>
<evidence type="ECO:0000313" key="4">
    <source>
        <dbReference type="RefSeq" id="XP_013778329.1"/>
    </source>
</evidence>
<accession>A0ABM1SQW6</accession>
<reference evidence="3 4" key="1">
    <citation type="submission" date="2025-05" db="UniProtKB">
        <authorList>
            <consortium name="RefSeq"/>
        </authorList>
    </citation>
    <scope>IDENTIFICATION</scope>
    <source>
        <tissue evidence="3 4">Muscle</tissue>
    </source>
</reference>
<dbReference type="Pfam" id="PF00107">
    <property type="entry name" value="ADH_zinc_N"/>
    <property type="match status" value="1"/>
</dbReference>